<comment type="caution">
    <text evidence="1">The sequence shown here is derived from an EMBL/GenBank/DDBJ whole genome shotgun (WGS) entry which is preliminary data.</text>
</comment>
<gene>
    <name evidence="1" type="ORF">AVEN_226028_1</name>
</gene>
<proteinExistence type="predicted"/>
<evidence type="ECO:0000313" key="2">
    <source>
        <dbReference type="Proteomes" id="UP000499080"/>
    </source>
</evidence>
<keyword evidence="2" id="KW-1185">Reference proteome</keyword>
<sequence>MHKQQQKASWLATSILQRNYNGASAQRERNPKASRSCTLSESCQLTRDASVKISKEILSDALSFRHQNSLEYSVATESFHNPRNVLNHEEDLTLTSSKIISQ</sequence>
<accession>A0A4Y2HQW1</accession>
<reference evidence="1 2" key="1">
    <citation type="journal article" date="2019" name="Sci. Rep.">
        <title>Orb-weaving spider Araneus ventricosus genome elucidates the spidroin gene catalogue.</title>
        <authorList>
            <person name="Kono N."/>
            <person name="Nakamura H."/>
            <person name="Ohtoshi R."/>
            <person name="Moran D.A.P."/>
            <person name="Shinohara A."/>
            <person name="Yoshida Y."/>
            <person name="Fujiwara M."/>
            <person name="Mori M."/>
            <person name="Tomita M."/>
            <person name="Arakawa K."/>
        </authorList>
    </citation>
    <scope>NUCLEOTIDE SEQUENCE [LARGE SCALE GENOMIC DNA]</scope>
</reference>
<evidence type="ECO:0000313" key="1">
    <source>
        <dbReference type="EMBL" id="GBM67660.1"/>
    </source>
</evidence>
<dbReference type="Proteomes" id="UP000499080">
    <property type="component" value="Unassembled WGS sequence"/>
</dbReference>
<dbReference type="AlphaFoldDB" id="A0A4Y2HQW1"/>
<dbReference type="EMBL" id="BGPR01002094">
    <property type="protein sequence ID" value="GBM67660.1"/>
    <property type="molecule type" value="Genomic_DNA"/>
</dbReference>
<organism evidence="1 2">
    <name type="scientific">Araneus ventricosus</name>
    <name type="common">Orbweaver spider</name>
    <name type="synonym">Epeira ventricosa</name>
    <dbReference type="NCBI Taxonomy" id="182803"/>
    <lineage>
        <taxon>Eukaryota</taxon>
        <taxon>Metazoa</taxon>
        <taxon>Ecdysozoa</taxon>
        <taxon>Arthropoda</taxon>
        <taxon>Chelicerata</taxon>
        <taxon>Arachnida</taxon>
        <taxon>Araneae</taxon>
        <taxon>Araneomorphae</taxon>
        <taxon>Entelegynae</taxon>
        <taxon>Araneoidea</taxon>
        <taxon>Araneidae</taxon>
        <taxon>Araneus</taxon>
    </lineage>
</organism>
<name>A0A4Y2HQW1_ARAVE</name>
<protein>
    <submittedName>
        <fullName evidence="1">Uncharacterized protein</fullName>
    </submittedName>
</protein>